<dbReference type="InterPro" id="IPR011029">
    <property type="entry name" value="DEATH-like_dom_sf"/>
</dbReference>
<reference evidence="1 2" key="2">
    <citation type="journal article" date="2019" name="G3 (Bethesda)">
        <title>Hybrid Assembly of the Genome of the Entomopathogenic Nematode Steinernema carpocapsae Identifies the X-Chromosome.</title>
        <authorList>
            <person name="Serra L."/>
            <person name="Macchietto M."/>
            <person name="Macias-Munoz A."/>
            <person name="McGill C.J."/>
            <person name="Rodriguez I.M."/>
            <person name="Rodriguez B."/>
            <person name="Murad R."/>
            <person name="Mortazavi A."/>
        </authorList>
    </citation>
    <scope>NUCLEOTIDE SEQUENCE [LARGE SCALE GENOMIC DNA]</scope>
    <source>
        <strain evidence="1 2">ALL</strain>
    </source>
</reference>
<dbReference type="AlphaFoldDB" id="A0A4U5LWW5"/>
<dbReference type="EMBL" id="AZBU02000011">
    <property type="protein sequence ID" value="TKR60704.1"/>
    <property type="molecule type" value="Genomic_DNA"/>
</dbReference>
<evidence type="ECO:0000313" key="1">
    <source>
        <dbReference type="EMBL" id="TKR60704.1"/>
    </source>
</evidence>
<dbReference type="Proteomes" id="UP000298663">
    <property type="component" value="Unassembled WGS sequence"/>
</dbReference>
<dbReference type="SUPFAM" id="SSF47986">
    <property type="entry name" value="DEATH domain"/>
    <property type="match status" value="1"/>
</dbReference>
<keyword evidence="2" id="KW-1185">Reference proteome</keyword>
<reference evidence="1 2" key="1">
    <citation type="journal article" date="2015" name="Genome Biol.">
        <title>Comparative genomics of Steinernema reveals deeply conserved gene regulatory networks.</title>
        <authorList>
            <person name="Dillman A.R."/>
            <person name="Macchietto M."/>
            <person name="Porter C.F."/>
            <person name="Rogers A."/>
            <person name="Williams B."/>
            <person name="Antoshechkin I."/>
            <person name="Lee M.M."/>
            <person name="Goodwin Z."/>
            <person name="Lu X."/>
            <person name="Lewis E.E."/>
            <person name="Goodrich-Blair H."/>
            <person name="Stock S.P."/>
            <person name="Adams B.J."/>
            <person name="Sternberg P.W."/>
            <person name="Mortazavi A."/>
        </authorList>
    </citation>
    <scope>NUCLEOTIDE SEQUENCE [LARGE SCALE GENOMIC DNA]</scope>
    <source>
        <strain evidence="1 2">ALL</strain>
    </source>
</reference>
<organism evidence="1 2">
    <name type="scientific">Steinernema carpocapsae</name>
    <name type="common">Entomopathogenic nematode</name>
    <dbReference type="NCBI Taxonomy" id="34508"/>
    <lineage>
        <taxon>Eukaryota</taxon>
        <taxon>Metazoa</taxon>
        <taxon>Ecdysozoa</taxon>
        <taxon>Nematoda</taxon>
        <taxon>Chromadorea</taxon>
        <taxon>Rhabditida</taxon>
        <taxon>Tylenchina</taxon>
        <taxon>Panagrolaimomorpha</taxon>
        <taxon>Strongyloidoidea</taxon>
        <taxon>Steinernematidae</taxon>
        <taxon>Steinernema</taxon>
    </lineage>
</organism>
<sequence>MDPDDLASLTVAIELDNDIGIGEDDYSDSYNEATTSGVERLALEICIPPSASSLVPHLEFGIKVRDLKGDAKRLIQLRLDPIPLGSMRNWEFIANQMGLDNDRIINLQRCDSPTEQLLKMFGGYPLAHLLSSIADSNRIDLLISLQPYLAGIRPGRAEAPCPAHFYPPHFAPFDPGLINMSTTSFPVGQEFPIEPFIVVTHCSPKKTPEYKNFKWFFDNLKISASNYETISGVFVEVVNIDKFLNANDDITDLEKLFRKAKVIVVVCSTAYKQMMENPEPPRNHLDKLKKHFHTKFLDVEYVEKGRNERFRPVIIKGTQASEVLLNGWQKNTIVHEFPSKMQELAERIFSPKYLTIKSSP</sequence>
<comment type="caution">
    <text evidence="1">The sequence shown here is derived from an EMBL/GenBank/DDBJ whole genome shotgun (WGS) entry which is preliminary data.</text>
</comment>
<dbReference type="OrthoDB" id="6021171at2759"/>
<evidence type="ECO:0008006" key="3">
    <source>
        <dbReference type="Google" id="ProtNLM"/>
    </source>
</evidence>
<accession>A0A4U5LWW5</accession>
<dbReference type="Gene3D" id="1.10.533.10">
    <property type="entry name" value="Death Domain, Fas"/>
    <property type="match status" value="1"/>
</dbReference>
<proteinExistence type="predicted"/>
<name>A0A4U5LWW5_STECR</name>
<protein>
    <recommendedName>
        <fullName evidence="3">SEFIR domain-containing protein</fullName>
    </recommendedName>
</protein>
<evidence type="ECO:0000313" key="2">
    <source>
        <dbReference type="Proteomes" id="UP000298663"/>
    </source>
</evidence>
<gene>
    <name evidence="1" type="ORF">L596_027909</name>
</gene>
<dbReference type="STRING" id="34508.A0A4U5LWW5"/>